<sequence>MKFQLLTLATIATTAFAINLEQVRLINDDELIVQDAQYNYPAIVNLKDEDAEVEKTTAKKDKSTSSTVIEISSSSSSASTTSTKKHDITSTSSSKHKTETASVTKTGAGETVTALVIAPVLAGVAMLL</sequence>
<protein>
    <submittedName>
        <fullName evidence="3">Uncharacterized protein</fullName>
    </submittedName>
</protein>
<dbReference type="eggNOG" id="ENOG502RQFB">
    <property type="taxonomic scope" value="Eukaryota"/>
</dbReference>
<dbReference type="GeneID" id="8301177"/>
<accession>C5M291</accession>
<keyword evidence="2" id="KW-0732">Signal</keyword>
<dbReference type="Proteomes" id="UP000002037">
    <property type="component" value="Unassembled WGS sequence"/>
</dbReference>
<name>C5M291_CANTT</name>
<dbReference type="EMBL" id="GG692395">
    <property type="protein sequence ID" value="EER35441.1"/>
    <property type="molecule type" value="Genomic_DNA"/>
</dbReference>
<evidence type="ECO:0000256" key="1">
    <source>
        <dbReference type="SAM" id="MobiDB-lite"/>
    </source>
</evidence>
<dbReference type="OrthoDB" id="4026137at2759"/>
<feature type="region of interest" description="Disordered" evidence="1">
    <location>
        <begin position="56"/>
        <end position="104"/>
    </location>
</feature>
<dbReference type="AlphaFoldDB" id="C5M291"/>
<feature type="compositionally biased region" description="Low complexity" evidence="1">
    <location>
        <begin position="64"/>
        <end position="82"/>
    </location>
</feature>
<organism evidence="3 4">
    <name type="scientific">Candida tropicalis (strain ATCC MYA-3404 / T1)</name>
    <name type="common">Yeast</name>
    <dbReference type="NCBI Taxonomy" id="294747"/>
    <lineage>
        <taxon>Eukaryota</taxon>
        <taxon>Fungi</taxon>
        <taxon>Dikarya</taxon>
        <taxon>Ascomycota</taxon>
        <taxon>Saccharomycotina</taxon>
        <taxon>Pichiomycetes</taxon>
        <taxon>Debaryomycetaceae</taxon>
        <taxon>Candida/Lodderomyces clade</taxon>
        <taxon>Candida</taxon>
    </lineage>
</organism>
<evidence type="ECO:0000256" key="2">
    <source>
        <dbReference type="SAM" id="SignalP"/>
    </source>
</evidence>
<feature type="chain" id="PRO_5002954919" evidence="2">
    <location>
        <begin position="18"/>
        <end position="128"/>
    </location>
</feature>
<proteinExistence type="predicted"/>
<reference evidence="3 4" key="1">
    <citation type="journal article" date="2009" name="Nature">
        <title>Evolution of pathogenicity and sexual reproduction in eight Candida genomes.</title>
        <authorList>
            <person name="Butler G."/>
            <person name="Rasmussen M.D."/>
            <person name="Lin M.F."/>
            <person name="Santos M.A."/>
            <person name="Sakthikumar S."/>
            <person name="Munro C.A."/>
            <person name="Rheinbay E."/>
            <person name="Grabherr M."/>
            <person name="Forche A."/>
            <person name="Reedy J.L."/>
            <person name="Agrafioti I."/>
            <person name="Arnaud M.B."/>
            <person name="Bates S."/>
            <person name="Brown A.J."/>
            <person name="Brunke S."/>
            <person name="Costanzo M.C."/>
            <person name="Fitzpatrick D.A."/>
            <person name="de Groot P.W."/>
            <person name="Harris D."/>
            <person name="Hoyer L.L."/>
            <person name="Hube B."/>
            <person name="Klis F.M."/>
            <person name="Kodira C."/>
            <person name="Lennard N."/>
            <person name="Logue M.E."/>
            <person name="Martin R."/>
            <person name="Neiman A.M."/>
            <person name="Nikolaou E."/>
            <person name="Quail M.A."/>
            <person name="Quinn J."/>
            <person name="Santos M.C."/>
            <person name="Schmitzberger F.F."/>
            <person name="Sherlock G."/>
            <person name="Shah P."/>
            <person name="Silverstein K.A."/>
            <person name="Skrzypek M.S."/>
            <person name="Soll D."/>
            <person name="Staggs R."/>
            <person name="Stansfield I."/>
            <person name="Stumpf M.P."/>
            <person name="Sudbery P.E."/>
            <person name="Srikantha T."/>
            <person name="Zeng Q."/>
            <person name="Berman J."/>
            <person name="Berriman M."/>
            <person name="Heitman J."/>
            <person name="Gow N.A."/>
            <person name="Lorenz M.C."/>
            <person name="Birren B.W."/>
            <person name="Kellis M."/>
            <person name="Cuomo C.A."/>
        </authorList>
    </citation>
    <scope>NUCLEOTIDE SEQUENCE [LARGE SCALE GENOMIC DNA]</scope>
    <source>
        <strain evidence="4">ATCC MYA-3404 / T1</strain>
    </source>
</reference>
<evidence type="ECO:0000313" key="3">
    <source>
        <dbReference type="EMBL" id="EER35441.1"/>
    </source>
</evidence>
<gene>
    <name evidence="3" type="ORF">CTRG_00180</name>
</gene>
<evidence type="ECO:0000313" key="4">
    <source>
        <dbReference type="Proteomes" id="UP000002037"/>
    </source>
</evidence>
<feature type="signal peptide" evidence="2">
    <location>
        <begin position="1"/>
        <end position="17"/>
    </location>
</feature>
<dbReference type="KEGG" id="ctp:CTRG_00180"/>
<dbReference type="HOGENOM" id="CLU_1844796_0_0_1"/>
<dbReference type="RefSeq" id="XP_002545399.1">
    <property type="nucleotide sequence ID" value="XM_002545353.1"/>
</dbReference>
<keyword evidence="4" id="KW-1185">Reference proteome</keyword>
<dbReference type="VEuPathDB" id="FungiDB:CTRG_00180"/>